<name>A0A916Z9K1_9SPHN</name>
<dbReference type="AlphaFoldDB" id="A0A916Z9K1"/>
<feature type="region of interest" description="Disordered" evidence="1">
    <location>
        <begin position="1"/>
        <end position="23"/>
    </location>
</feature>
<reference evidence="2" key="2">
    <citation type="submission" date="2020-09" db="EMBL/GenBank/DDBJ databases">
        <authorList>
            <person name="Sun Q."/>
            <person name="Zhou Y."/>
        </authorList>
    </citation>
    <scope>NUCLEOTIDE SEQUENCE</scope>
    <source>
        <strain evidence="2">CGMCC 1.15360</strain>
    </source>
</reference>
<feature type="compositionally biased region" description="Polar residues" evidence="1">
    <location>
        <begin position="11"/>
        <end position="23"/>
    </location>
</feature>
<feature type="region of interest" description="Disordered" evidence="1">
    <location>
        <begin position="57"/>
        <end position="78"/>
    </location>
</feature>
<sequence>MFENRGIRDLFNQSHHGDSGSQPRALTGAILAYATPAAFAAKLDKQWPASLRSPLLQPRSCAKQPPGSNPSWGKAGGHVSFAGLRVNEMRC</sequence>
<evidence type="ECO:0000313" key="2">
    <source>
        <dbReference type="EMBL" id="GGD83168.1"/>
    </source>
</evidence>
<dbReference type="EMBL" id="BMIP01000013">
    <property type="protein sequence ID" value="GGD83168.1"/>
    <property type="molecule type" value="Genomic_DNA"/>
</dbReference>
<organism evidence="2 3">
    <name type="scientific">Croceicoccus mobilis</name>
    <dbReference type="NCBI Taxonomy" id="1703339"/>
    <lineage>
        <taxon>Bacteria</taxon>
        <taxon>Pseudomonadati</taxon>
        <taxon>Pseudomonadota</taxon>
        <taxon>Alphaproteobacteria</taxon>
        <taxon>Sphingomonadales</taxon>
        <taxon>Erythrobacteraceae</taxon>
        <taxon>Croceicoccus</taxon>
    </lineage>
</organism>
<proteinExistence type="predicted"/>
<dbReference type="Proteomes" id="UP000612349">
    <property type="component" value="Unassembled WGS sequence"/>
</dbReference>
<gene>
    <name evidence="2" type="ORF">GCM10010990_36540</name>
</gene>
<evidence type="ECO:0000256" key="1">
    <source>
        <dbReference type="SAM" id="MobiDB-lite"/>
    </source>
</evidence>
<protein>
    <submittedName>
        <fullName evidence="2">Uncharacterized protein</fullName>
    </submittedName>
</protein>
<accession>A0A916Z9K1</accession>
<reference evidence="2" key="1">
    <citation type="journal article" date="2014" name="Int. J. Syst. Evol. Microbiol.">
        <title>Complete genome sequence of Corynebacterium casei LMG S-19264T (=DSM 44701T), isolated from a smear-ripened cheese.</title>
        <authorList>
            <consortium name="US DOE Joint Genome Institute (JGI-PGF)"/>
            <person name="Walter F."/>
            <person name="Albersmeier A."/>
            <person name="Kalinowski J."/>
            <person name="Ruckert C."/>
        </authorList>
    </citation>
    <scope>NUCLEOTIDE SEQUENCE</scope>
    <source>
        <strain evidence="2">CGMCC 1.15360</strain>
    </source>
</reference>
<comment type="caution">
    <text evidence="2">The sequence shown here is derived from an EMBL/GenBank/DDBJ whole genome shotgun (WGS) entry which is preliminary data.</text>
</comment>
<evidence type="ECO:0000313" key="3">
    <source>
        <dbReference type="Proteomes" id="UP000612349"/>
    </source>
</evidence>
<keyword evidence="3" id="KW-1185">Reference proteome</keyword>